<dbReference type="InterPro" id="IPR045057">
    <property type="entry name" value="Gcn5-rel_NAT"/>
</dbReference>
<protein>
    <submittedName>
        <fullName evidence="3">N-acetyltransferase</fullName>
    </submittedName>
</protein>
<dbReference type="EMBL" id="JAGTTN010000003">
    <property type="protein sequence ID" value="MCC2032968.1"/>
    <property type="molecule type" value="Genomic_DNA"/>
</dbReference>
<proteinExistence type="predicted"/>
<dbReference type="SUPFAM" id="SSF55729">
    <property type="entry name" value="Acyl-CoA N-acyltransferases (Nat)"/>
    <property type="match status" value="1"/>
</dbReference>
<sequence length="133" mass="14715">MPRHGLRGGGIAGAPRTLNEDDGRTPVTDDDNTLITVSRNDEDHRYEIHVGGVLAGFTVFRIDARGRLHFPHTEVDPAFRGRGIAQRVVAEAMADTARRGETVVPHCPVVAKYLREQDVPGLTIEWPEHPHPE</sequence>
<dbReference type="Proteomes" id="UP001139354">
    <property type="component" value="Unassembled WGS sequence"/>
</dbReference>
<evidence type="ECO:0000256" key="1">
    <source>
        <dbReference type="SAM" id="MobiDB-lite"/>
    </source>
</evidence>
<dbReference type="Gene3D" id="3.40.630.30">
    <property type="match status" value="1"/>
</dbReference>
<name>A0A9X1S4D8_9MICO</name>
<dbReference type="PANTHER" id="PTHR31435:SF10">
    <property type="entry name" value="BSR4717 PROTEIN"/>
    <property type="match status" value="1"/>
</dbReference>
<dbReference type="InterPro" id="IPR031165">
    <property type="entry name" value="GNAT_YJDJ"/>
</dbReference>
<evidence type="ECO:0000313" key="3">
    <source>
        <dbReference type="EMBL" id="MCC2032968.1"/>
    </source>
</evidence>
<keyword evidence="4" id="KW-1185">Reference proteome</keyword>
<feature type="domain" description="N-acetyltransferase" evidence="2">
    <location>
        <begin position="38"/>
        <end position="127"/>
    </location>
</feature>
<dbReference type="AlphaFoldDB" id="A0A9X1S4D8"/>
<evidence type="ECO:0000259" key="2">
    <source>
        <dbReference type="PROSITE" id="PS51729"/>
    </source>
</evidence>
<dbReference type="CDD" id="cd04301">
    <property type="entry name" value="NAT_SF"/>
    <property type="match status" value="1"/>
</dbReference>
<accession>A0A9X1S4D8</accession>
<gene>
    <name evidence="3" type="ORF">KEC57_12340</name>
</gene>
<feature type="region of interest" description="Disordered" evidence="1">
    <location>
        <begin position="1"/>
        <end position="32"/>
    </location>
</feature>
<dbReference type="PANTHER" id="PTHR31435">
    <property type="entry name" value="PROTEIN NATD1"/>
    <property type="match status" value="1"/>
</dbReference>
<evidence type="ECO:0000313" key="4">
    <source>
        <dbReference type="Proteomes" id="UP001139354"/>
    </source>
</evidence>
<reference evidence="3" key="1">
    <citation type="submission" date="2021-04" db="EMBL/GenBank/DDBJ databases">
        <title>Microbacterium tenobrionis sp. nov. and Microbacterium allomyrinae sp. nov., isolated from larvae of Tenobrio molitor and Allomyrina dichotoma, respectively.</title>
        <authorList>
            <person name="Lee S.D."/>
        </authorList>
    </citation>
    <scope>NUCLEOTIDE SEQUENCE</scope>
    <source>
        <strain evidence="3">BWT-G7</strain>
    </source>
</reference>
<comment type="caution">
    <text evidence="3">The sequence shown here is derived from an EMBL/GenBank/DDBJ whole genome shotgun (WGS) entry which is preliminary data.</text>
</comment>
<dbReference type="Pfam" id="PF14542">
    <property type="entry name" value="Acetyltransf_CG"/>
    <property type="match status" value="1"/>
</dbReference>
<organism evidence="3 4">
    <name type="scientific">Microbacterium allomyrinae</name>
    <dbReference type="NCBI Taxonomy" id="2830666"/>
    <lineage>
        <taxon>Bacteria</taxon>
        <taxon>Bacillati</taxon>
        <taxon>Actinomycetota</taxon>
        <taxon>Actinomycetes</taxon>
        <taxon>Micrococcales</taxon>
        <taxon>Microbacteriaceae</taxon>
        <taxon>Microbacterium</taxon>
    </lineage>
</organism>
<dbReference type="PROSITE" id="PS51729">
    <property type="entry name" value="GNAT_YJDJ"/>
    <property type="match status" value="1"/>
</dbReference>
<dbReference type="InterPro" id="IPR016181">
    <property type="entry name" value="Acyl_CoA_acyltransferase"/>
</dbReference>